<gene>
    <name evidence="2" type="ORF">BJY24_000074</name>
</gene>
<organism evidence="2 3">
    <name type="scientific">Nocardia transvalensis</name>
    <dbReference type="NCBI Taxonomy" id="37333"/>
    <lineage>
        <taxon>Bacteria</taxon>
        <taxon>Bacillati</taxon>
        <taxon>Actinomycetota</taxon>
        <taxon>Actinomycetes</taxon>
        <taxon>Mycobacteriales</taxon>
        <taxon>Nocardiaceae</taxon>
        <taxon>Nocardia</taxon>
    </lineage>
</organism>
<dbReference type="Proteomes" id="UP000540412">
    <property type="component" value="Unassembled WGS sequence"/>
</dbReference>
<protein>
    <recommendedName>
        <fullName evidence="4">WXG100 family type VII secretion target</fullName>
    </recommendedName>
</protein>
<sequence>MNDVVRLDPDDMRNHGARMSELGDRVGRTYAGLRDALAQADGSWGDDDLGLSFATEFKPHADELLANLRAMEESLHNTAAGIMDAADEFGRQDIDVASRLAAQADGPAFPSAEQGPVSAAGGAGAPSSMPEGAAENGAAMNGSAGNGSGGNGSAGQGAPGARGDGPAGQSPAARSQTPDPSGGQQAEPDGGRREPGASDRSAGREGRGESGRATHDPGRRPPPSGVSPPAGDGRRAPRAPGASAGVSSGGARSGSPWTGPPKTPSAPQPGEQRPSSPRSGPPPRPRKPAGEPPRRNERRGSGDRPVSHPVVRWLARTLAERHGVRVAGFDTPGLVVESVRGFVAAVDRVLTDYPAITLDVVAIADLGEGATVRWRSEPLVSGPRAAPPAGTGRSITLDLRTAQEPSGISEHVEPEAAQLDPEIYAATVRELARALDFAGGGFAGRNAQRVLIEEYARLETDRRTSLVEVLRGYQRWRAALDGNDTAAGGFDVGRALGVAFAEVVLHGDRASVQARTLHSVLAGAAARQG</sequence>
<feature type="compositionally biased region" description="Pro residues" evidence="1">
    <location>
        <begin position="258"/>
        <end position="267"/>
    </location>
</feature>
<feature type="compositionally biased region" description="Low complexity" evidence="1">
    <location>
        <begin position="268"/>
        <end position="278"/>
    </location>
</feature>
<evidence type="ECO:0000313" key="2">
    <source>
        <dbReference type="EMBL" id="MBB5911207.1"/>
    </source>
</evidence>
<feature type="compositionally biased region" description="Polar residues" evidence="1">
    <location>
        <begin position="172"/>
        <end position="184"/>
    </location>
</feature>
<reference evidence="2 3" key="1">
    <citation type="submission" date="2020-08" db="EMBL/GenBank/DDBJ databases">
        <title>Sequencing the genomes of 1000 actinobacteria strains.</title>
        <authorList>
            <person name="Klenk H.-P."/>
        </authorList>
    </citation>
    <scope>NUCLEOTIDE SEQUENCE [LARGE SCALE GENOMIC DNA]</scope>
    <source>
        <strain evidence="2 3">DSM 43582</strain>
    </source>
</reference>
<comment type="caution">
    <text evidence="2">The sequence shown here is derived from an EMBL/GenBank/DDBJ whole genome shotgun (WGS) entry which is preliminary data.</text>
</comment>
<keyword evidence="3" id="KW-1185">Reference proteome</keyword>
<dbReference type="AlphaFoldDB" id="A0A7W9UFK5"/>
<accession>A0A7W9UFK5</accession>
<evidence type="ECO:0000256" key="1">
    <source>
        <dbReference type="SAM" id="MobiDB-lite"/>
    </source>
</evidence>
<feature type="compositionally biased region" description="Low complexity" evidence="1">
    <location>
        <begin position="115"/>
        <end position="143"/>
    </location>
</feature>
<feature type="compositionally biased region" description="Gly residues" evidence="1">
    <location>
        <begin position="144"/>
        <end position="166"/>
    </location>
</feature>
<feature type="compositionally biased region" description="Basic and acidic residues" evidence="1">
    <location>
        <begin position="288"/>
        <end position="306"/>
    </location>
</feature>
<feature type="compositionally biased region" description="Basic and acidic residues" evidence="1">
    <location>
        <begin position="189"/>
        <end position="219"/>
    </location>
</feature>
<dbReference type="EMBL" id="JACHIT010000001">
    <property type="protein sequence ID" value="MBB5911207.1"/>
    <property type="molecule type" value="Genomic_DNA"/>
</dbReference>
<dbReference type="RefSeq" id="WP_040749238.1">
    <property type="nucleotide sequence ID" value="NZ_JACHIT010000001.1"/>
</dbReference>
<name>A0A7W9UFK5_9NOCA</name>
<feature type="region of interest" description="Disordered" evidence="1">
    <location>
        <begin position="105"/>
        <end position="308"/>
    </location>
</feature>
<dbReference type="Gene3D" id="1.10.287.1060">
    <property type="entry name" value="ESAT-6-like"/>
    <property type="match status" value="1"/>
</dbReference>
<evidence type="ECO:0008006" key="4">
    <source>
        <dbReference type="Google" id="ProtNLM"/>
    </source>
</evidence>
<proteinExistence type="predicted"/>
<evidence type="ECO:0000313" key="3">
    <source>
        <dbReference type="Proteomes" id="UP000540412"/>
    </source>
</evidence>